<dbReference type="OrthoDB" id="3223377at2759"/>
<dbReference type="InterPro" id="IPR045339">
    <property type="entry name" value="DUF6534"/>
</dbReference>
<feature type="transmembrane region" description="Helical" evidence="1">
    <location>
        <begin position="86"/>
        <end position="104"/>
    </location>
</feature>
<keyword evidence="1" id="KW-1133">Transmembrane helix</keyword>
<evidence type="ECO:0000259" key="2">
    <source>
        <dbReference type="Pfam" id="PF20152"/>
    </source>
</evidence>
<dbReference type="HOGENOM" id="CLU_046025_2_0_1"/>
<gene>
    <name evidence="3" type="ORF">JAAARDRAFT_674729</name>
</gene>
<feature type="transmembrane region" description="Helical" evidence="1">
    <location>
        <begin position="225"/>
        <end position="247"/>
    </location>
</feature>
<keyword evidence="1" id="KW-0812">Transmembrane</keyword>
<dbReference type="PANTHER" id="PTHR40465">
    <property type="entry name" value="CHROMOSOME 1, WHOLE GENOME SHOTGUN SEQUENCE"/>
    <property type="match status" value="1"/>
</dbReference>
<sequence>MPLPDLLLGPIFVGTILNVFLMGVMCVQCTLYFTTFKQDRKGIQPLVWSLLVADTVNTAFLVAVLYGDVITNFGDLNAAEHTTWPATAGPLLNTIIATCVQCFFARRVYFLTPHRWVVIPIAIGISLQFVGGITVTIISNLLPNVVEWNEPRMKIPLITNVALGAVVDSLITAILTWTLRQSRTGISITDHLVTKLIRLTVQTGMVTTAVAVIDLILFLSSSYPFHLITGLILAKVYTNSLMSTLNARIMISRSDYRSQGRVLTDVNWPFSNDVYPTGGVSGIQVEVTTEVSQRLDD</sequence>
<keyword evidence="1" id="KW-0472">Membrane</keyword>
<keyword evidence="4" id="KW-1185">Reference proteome</keyword>
<dbReference type="Proteomes" id="UP000027265">
    <property type="component" value="Unassembled WGS sequence"/>
</dbReference>
<dbReference type="PANTHER" id="PTHR40465:SF1">
    <property type="entry name" value="DUF6534 DOMAIN-CONTAINING PROTEIN"/>
    <property type="match status" value="1"/>
</dbReference>
<evidence type="ECO:0000256" key="1">
    <source>
        <dbReference type="SAM" id="Phobius"/>
    </source>
</evidence>
<proteinExistence type="predicted"/>
<evidence type="ECO:0000313" key="4">
    <source>
        <dbReference type="Proteomes" id="UP000027265"/>
    </source>
</evidence>
<evidence type="ECO:0000313" key="3">
    <source>
        <dbReference type="EMBL" id="KDQ58623.1"/>
    </source>
</evidence>
<dbReference type="EMBL" id="KL197717">
    <property type="protein sequence ID" value="KDQ58623.1"/>
    <property type="molecule type" value="Genomic_DNA"/>
</dbReference>
<dbReference type="InParanoid" id="A0A067PUX2"/>
<feature type="transmembrane region" description="Helical" evidence="1">
    <location>
        <begin position="46"/>
        <end position="66"/>
    </location>
</feature>
<dbReference type="Pfam" id="PF20152">
    <property type="entry name" value="DUF6534"/>
    <property type="match status" value="1"/>
</dbReference>
<dbReference type="AlphaFoldDB" id="A0A067PUX2"/>
<reference evidence="4" key="1">
    <citation type="journal article" date="2014" name="Proc. Natl. Acad. Sci. U.S.A.">
        <title>Extensive sampling of basidiomycete genomes demonstrates inadequacy of the white-rot/brown-rot paradigm for wood decay fungi.</title>
        <authorList>
            <person name="Riley R."/>
            <person name="Salamov A.A."/>
            <person name="Brown D.W."/>
            <person name="Nagy L.G."/>
            <person name="Floudas D."/>
            <person name="Held B.W."/>
            <person name="Levasseur A."/>
            <person name="Lombard V."/>
            <person name="Morin E."/>
            <person name="Otillar R."/>
            <person name="Lindquist E.A."/>
            <person name="Sun H."/>
            <person name="LaButti K.M."/>
            <person name="Schmutz J."/>
            <person name="Jabbour D."/>
            <person name="Luo H."/>
            <person name="Baker S.E."/>
            <person name="Pisabarro A.G."/>
            <person name="Walton J.D."/>
            <person name="Blanchette R.A."/>
            <person name="Henrissat B."/>
            <person name="Martin F."/>
            <person name="Cullen D."/>
            <person name="Hibbett D.S."/>
            <person name="Grigoriev I.V."/>
        </authorList>
    </citation>
    <scope>NUCLEOTIDE SEQUENCE [LARGE SCALE GENOMIC DNA]</scope>
    <source>
        <strain evidence="4">MUCL 33604</strain>
    </source>
</reference>
<feature type="transmembrane region" description="Helical" evidence="1">
    <location>
        <begin position="158"/>
        <end position="179"/>
    </location>
</feature>
<feature type="domain" description="DUF6534" evidence="2">
    <location>
        <begin position="165"/>
        <end position="248"/>
    </location>
</feature>
<dbReference type="STRING" id="933084.A0A067PUX2"/>
<protein>
    <recommendedName>
        <fullName evidence="2">DUF6534 domain-containing protein</fullName>
    </recommendedName>
</protein>
<organism evidence="3 4">
    <name type="scientific">Jaapia argillacea MUCL 33604</name>
    <dbReference type="NCBI Taxonomy" id="933084"/>
    <lineage>
        <taxon>Eukaryota</taxon>
        <taxon>Fungi</taxon>
        <taxon>Dikarya</taxon>
        <taxon>Basidiomycota</taxon>
        <taxon>Agaricomycotina</taxon>
        <taxon>Agaricomycetes</taxon>
        <taxon>Agaricomycetidae</taxon>
        <taxon>Jaapiales</taxon>
        <taxon>Jaapiaceae</taxon>
        <taxon>Jaapia</taxon>
    </lineage>
</organism>
<accession>A0A067PUX2</accession>
<name>A0A067PUX2_9AGAM</name>
<feature type="transmembrane region" description="Helical" evidence="1">
    <location>
        <begin position="116"/>
        <end position="138"/>
    </location>
</feature>
<feature type="transmembrane region" description="Helical" evidence="1">
    <location>
        <begin position="199"/>
        <end position="219"/>
    </location>
</feature>
<feature type="transmembrane region" description="Helical" evidence="1">
    <location>
        <begin position="6"/>
        <end position="34"/>
    </location>
</feature>